<name>A0A059FMC9_9PROT</name>
<evidence type="ECO:0000259" key="5">
    <source>
        <dbReference type="PROSITE" id="PS50915"/>
    </source>
</evidence>
<feature type="compositionally biased region" description="Basic and acidic residues" evidence="3">
    <location>
        <begin position="398"/>
        <end position="407"/>
    </location>
</feature>
<feature type="signal peptide" evidence="4">
    <location>
        <begin position="1"/>
        <end position="24"/>
    </location>
</feature>
<keyword evidence="2" id="KW-0677">Repeat</keyword>
<feature type="region of interest" description="Disordered" evidence="3">
    <location>
        <begin position="290"/>
        <end position="548"/>
    </location>
</feature>
<dbReference type="EMBL" id="ARYK01000005">
    <property type="protein sequence ID" value="KCZ91809.1"/>
    <property type="molecule type" value="Genomic_DNA"/>
</dbReference>
<feature type="compositionally biased region" description="Low complexity" evidence="3">
    <location>
        <begin position="502"/>
        <end position="532"/>
    </location>
</feature>
<dbReference type="InterPro" id="IPR001064">
    <property type="entry name" value="Beta/gamma_crystallin"/>
</dbReference>
<protein>
    <submittedName>
        <fullName evidence="6">Beta/gamma crystallin domain-containing protein</fullName>
    </submittedName>
</protein>
<dbReference type="Gene3D" id="2.60.20.10">
    <property type="entry name" value="Crystallins"/>
    <property type="match status" value="2"/>
</dbReference>
<comment type="caution">
    <text evidence="6">The sequence shown here is derived from an EMBL/GenBank/DDBJ whole genome shotgun (WGS) entry which is preliminary data.</text>
</comment>
<organism evidence="6 7">
    <name type="scientific">Hyphomonas johnsonii MHS-2</name>
    <dbReference type="NCBI Taxonomy" id="1280950"/>
    <lineage>
        <taxon>Bacteria</taxon>
        <taxon>Pseudomonadati</taxon>
        <taxon>Pseudomonadota</taxon>
        <taxon>Alphaproteobacteria</taxon>
        <taxon>Hyphomonadales</taxon>
        <taxon>Hyphomonadaceae</taxon>
        <taxon>Hyphomonas</taxon>
    </lineage>
</organism>
<evidence type="ECO:0000313" key="7">
    <source>
        <dbReference type="Proteomes" id="UP000025171"/>
    </source>
</evidence>
<dbReference type="PROSITE" id="PS50915">
    <property type="entry name" value="CRYSTALLIN_BETA_GAMMA"/>
    <property type="match status" value="2"/>
</dbReference>
<dbReference type="Proteomes" id="UP000025171">
    <property type="component" value="Unassembled WGS sequence"/>
</dbReference>
<feature type="compositionally biased region" description="Basic and acidic residues" evidence="3">
    <location>
        <begin position="309"/>
        <end position="341"/>
    </location>
</feature>
<dbReference type="RefSeq" id="WP_035617073.1">
    <property type="nucleotide sequence ID" value="NZ_ARYK01000005.1"/>
</dbReference>
<dbReference type="PATRIC" id="fig|1280950.3.peg.2375"/>
<feature type="compositionally biased region" description="Basic and acidic residues" evidence="3">
    <location>
        <begin position="415"/>
        <end position="435"/>
    </location>
</feature>
<accession>A0A059FMC9</accession>
<dbReference type="eggNOG" id="COG3134">
    <property type="taxonomic scope" value="Bacteria"/>
</dbReference>
<feature type="compositionally biased region" description="Low complexity" evidence="3">
    <location>
        <begin position="437"/>
        <end position="485"/>
    </location>
</feature>
<dbReference type="SUPFAM" id="SSF49695">
    <property type="entry name" value="gamma-Crystallin-like"/>
    <property type="match status" value="2"/>
</dbReference>
<gene>
    <name evidence="6" type="ORF">HJO_11847</name>
</gene>
<evidence type="ECO:0000313" key="6">
    <source>
        <dbReference type="EMBL" id="KCZ91809.1"/>
    </source>
</evidence>
<dbReference type="AlphaFoldDB" id="A0A059FMC9"/>
<feature type="chain" id="PRO_5001572401" evidence="4">
    <location>
        <begin position="25"/>
        <end position="548"/>
    </location>
</feature>
<dbReference type="STRING" id="1280950.HJO_11847"/>
<dbReference type="InterPro" id="IPR011024">
    <property type="entry name" value="G_crystallin-like"/>
</dbReference>
<evidence type="ECO:0000256" key="2">
    <source>
        <dbReference type="ARBA" id="ARBA00022737"/>
    </source>
</evidence>
<reference evidence="6 7" key="1">
    <citation type="journal article" date="2014" name="Antonie Van Leeuwenhoek">
        <title>Hyphomonas beringensis sp. nov. and Hyphomonas chukchiensis sp. nov., isolated from surface seawater of the Bering Sea and Chukchi Sea.</title>
        <authorList>
            <person name="Li C."/>
            <person name="Lai Q."/>
            <person name="Li G."/>
            <person name="Dong C."/>
            <person name="Wang J."/>
            <person name="Liao Y."/>
            <person name="Shao Z."/>
        </authorList>
    </citation>
    <scope>NUCLEOTIDE SEQUENCE [LARGE SCALE GENOMIC DNA]</scope>
    <source>
        <strain evidence="6 7">MHS-2</strain>
    </source>
</reference>
<feature type="domain" description="Beta/gamma crystallin 'Greek key'" evidence="5">
    <location>
        <begin position="262"/>
        <end position="302"/>
    </location>
</feature>
<keyword evidence="4" id="KW-0732">Signal</keyword>
<comment type="similarity">
    <text evidence="1">Belongs to the beta/gamma-crystallin family.</text>
</comment>
<dbReference type="SMART" id="SM00247">
    <property type="entry name" value="XTALbg"/>
    <property type="match status" value="2"/>
</dbReference>
<proteinExistence type="inferred from homology"/>
<evidence type="ECO:0000256" key="4">
    <source>
        <dbReference type="SAM" id="SignalP"/>
    </source>
</evidence>
<keyword evidence="7" id="KW-1185">Reference proteome</keyword>
<sequence length="548" mass="60262">MFAALMRFGAIIALPFALASVATAQQDVPQEEAALILFSGKDFRGAATNVFDPILSLHDLDFNDRARSVSVLSGAWELCENVDFTGRCVFLREDSPDLSYFGLEGIVSSVRPIYEYTDAASGLMFTRDENGYIHYADETDYGYNDYAYDDRYDDGYGATTRVEIYHYGYSPAYRSYGYYDPLAGYGPYGFGYSRGGYNSYRPAYYNHKRRPVRGHHGAKNGAATLYTDSNGRGASLGINHGISDLSRYRFNDNVSSLDIRSGKWEVCEHANYQGRCQVIDASTGKLNGYRLNDNISSIRPVPGTLPDTGRGDRKGDRDGHKGRRDGDARGDRGRGDRDQGRRGAVAAAPTTQQPRAGNLAGGPGTIPSLPDTTLPNRPTRGQRGVVAPDPVATTPQARPDRDRRDYSRSNATRTTRPDSSTKRSDTSRTRVERPRVVRPASSTPAAQPQRQKAQRARPQTPAVQARQPVRAPVQRAAPQRAPTRAITQRAPVKAAPPPRQVRSAPSPRPAQAAPTPRPAPQRQVQRPNPRSSDGMRGRQNGRVGKNQK</sequence>
<dbReference type="Pfam" id="PF00030">
    <property type="entry name" value="Crystall"/>
    <property type="match status" value="2"/>
</dbReference>
<evidence type="ECO:0000256" key="3">
    <source>
        <dbReference type="SAM" id="MobiDB-lite"/>
    </source>
</evidence>
<dbReference type="OrthoDB" id="7186950at2"/>
<feature type="domain" description="Beta/gamma crystallin 'Greek key'" evidence="5">
    <location>
        <begin position="74"/>
        <end position="114"/>
    </location>
</feature>
<evidence type="ECO:0000256" key="1">
    <source>
        <dbReference type="ARBA" id="ARBA00009646"/>
    </source>
</evidence>